<reference evidence="1" key="1">
    <citation type="submission" date="2023-04" db="EMBL/GenBank/DDBJ databases">
        <title>Ambrosiozyma monospora NBRC 10751.</title>
        <authorList>
            <person name="Ichikawa N."/>
            <person name="Sato H."/>
            <person name="Tonouchi N."/>
        </authorList>
    </citation>
    <scope>NUCLEOTIDE SEQUENCE</scope>
    <source>
        <strain evidence="1">NBRC 10751</strain>
    </source>
</reference>
<sequence length="89" mass="10142">MPISISSLLLNYAVLANKYKLLDLLNVINLKFDAIANAVIQSNDEESAYRLLIAYGTLNYFRKQNNTSLVQTISTTYTSDRFTKVLKEF</sequence>
<evidence type="ECO:0000313" key="2">
    <source>
        <dbReference type="Proteomes" id="UP001165064"/>
    </source>
</evidence>
<evidence type="ECO:0000313" key="1">
    <source>
        <dbReference type="EMBL" id="GMF08819.1"/>
    </source>
</evidence>
<keyword evidence="2" id="KW-1185">Reference proteome</keyword>
<dbReference type="Proteomes" id="UP001165064">
    <property type="component" value="Unassembled WGS sequence"/>
</dbReference>
<comment type="caution">
    <text evidence="1">The sequence shown here is derived from an EMBL/GenBank/DDBJ whole genome shotgun (WGS) entry which is preliminary data.</text>
</comment>
<dbReference type="EMBL" id="BSXS01017377">
    <property type="protein sequence ID" value="GMF08819.1"/>
    <property type="molecule type" value="Genomic_DNA"/>
</dbReference>
<proteinExistence type="predicted"/>
<name>A0ACB5UDN9_AMBMO</name>
<gene>
    <name evidence="1" type="ORF">Amon02_001337400</name>
</gene>
<accession>A0ACB5UDN9</accession>
<organism evidence="1 2">
    <name type="scientific">Ambrosiozyma monospora</name>
    <name type="common">Yeast</name>
    <name type="synonym">Endomycopsis monosporus</name>
    <dbReference type="NCBI Taxonomy" id="43982"/>
    <lineage>
        <taxon>Eukaryota</taxon>
        <taxon>Fungi</taxon>
        <taxon>Dikarya</taxon>
        <taxon>Ascomycota</taxon>
        <taxon>Saccharomycotina</taxon>
        <taxon>Pichiomycetes</taxon>
        <taxon>Pichiales</taxon>
        <taxon>Pichiaceae</taxon>
        <taxon>Ambrosiozyma</taxon>
    </lineage>
</organism>
<protein>
    <submittedName>
        <fullName evidence="1">Unnamed protein product</fullName>
    </submittedName>
</protein>